<feature type="domain" description="Pectinesterase catalytic" evidence="8">
    <location>
        <begin position="51"/>
        <end position="334"/>
    </location>
</feature>
<dbReference type="EMBL" id="JBHGVX010000002">
    <property type="protein sequence ID" value="KAL1799158.1"/>
    <property type="molecule type" value="Genomic_DNA"/>
</dbReference>
<feature type="domain" description="Pectinesterase catalytic" evidence="8">
    <location>
        <begin position="794"/>
        <end position="1077"/>
    </location>
</feature>
<dbReference type="SUPFAM" id="SSF51126">
    <property type="entry name" value="Pectin lyase-like"/>
    <property type="match status" value="4"/>
</dbReference>
<dbReference type="RefSeq" id="XP_069309742.1">
    <property type="nucleotide sequence ID" value="XM_069448443.1"/>
</dbReference>
<keyword evidence="7" id="KW-0732">Signal</keyword>
<dbReference type="GeneID" id="96083517"/>
<protein>
    <recommendedName>
        <fullName evidence="3">pectinesterase</fullName>
        <ecNumber evidence="3">3.1.1.11</ecNumber>
    </recommendedName>
</protein>
<dbReference type="Proteomes" id="UP001578633">
    <property type="component" value="Chromosome 2"/>
</dbReference>
<name>A0ABR3URQ3_9PLEO</name>
<organism evidence="9 10">
    <name type="scientific">Alternaria dauci</name>
    <dbReference type="NCBI Taxonomy" id="48095"/>
    <lineage>
        <taxon>Eukaryota</taxon>
        <taxon>Fungi</taxon>
        <taxon>Dikarya</taxon>
        <taxon>Ascomycota</taxon>
        <taxon>Pezizomycotina</taxon>
        <taxon>Dothideomycetes</taxon>
        <taxon>Pleosporomycetidae</taxon>
        <taxon>Pleosporales</taxon>
        <taxon>Pleosporineae</taxon>
        <taxon>Pleosporaceae</taxon>
        <taxon>Alternaria</taxon>
        <taxon>Alternaria sect. Porri</taxon>
    </lineage>
</organism>
<comment type="similarity">
    <text evidence="2">Belongs to the pectinesterase family.</text>
</comment>
<feature type="signal peptide" evidence="7">
    <location>
        <begin position="1"/>
        <end position="19"/>
    </location>
</feature>
<accession>A0ABR3URQ3</accession>
<evidence type="ECO:0000313" key="9">
    <source>
        <dbReference type="EMBL" id="KAL1799158.1"/>
    </source>
</evidence>
<feature type="domain" description="Pectinesterase catalytic" evidence="8">
    <location>
        <begin position="435"/>
        <end position="731"/>
    </location>
</feature>
<evidence type="ECO:0000256" key="4">
    <source>
        <dbReference type="ARBA" id="ARBA00022801"/>
    </source>
</evidence>
<feature type="domain" description="Pectinesterase catalytic" evidence="8">
    <location>
        <begin position="1159"/>
        <end position="1447"/>
    </location>
</feature>
<comment type="caution">
    <text evidence="9">The sequence shown here is derived from an EMBL/GenBank/DDBJ whole genome shotgun (WGS) entry which is preliminary data.</text>
</comment>
<evidence type="ECO:0000256" key="1">
    <source>
        <dbReference type="ARBA" id="ARBA00005184"/>
    </source>
</evidence>
<keyword evidence="4" id="KW-0378">Hydrolase</keyword>
<feature type="chain" id="PRO_5046073804" description="pectinesterase" evidence="7">
    <location>
        <begin position="20"/>
        <end position="1918"/>
    </location>
</feature>
<evidence type="ECO:0000256" key="2">
    <source>
        <dbReference type="ARBA" id="ARBA00008891"/>
    </source>
</evidence>
<feature type="compositionally biased region" description="Low complexity" evidence="6">
    <location>
        <begin position="753"/>
        <end position="778"/>
    </location>
</feature>
<feature type="region of interest" description="Disordered" evidence="6">
    <location>
        <begin position="752"/>
        <end position="785"/>
    </location>
</feature>
<proteinExistence type="inferred from homology"/>
<evidence type="ECO:0000256" key="6">
    <source>
        <dbReference type="SAM" id="MobiDB-lite"/>
    </source>
</evidence>
<keyword evidence="10" id="KW-1185">Reference proteome</keyword>
<dbReference type="Gene3D" id="2.160.20.10">
    <property type="entry name" value="Single-stranded right-handed beta-helix, Pectin lyase-like"/>
    <property type="match status" value="4"/>
</dbReference>
<dbReference type="PANTHER" id="PTHR31321">
    <property type="entry name" value="ACYL-COA THIOESTER HYDROLASE YBHC-RELATED"/>
    <property type="match status" value="1"/>
</dbReference>
<sequence>MRSFAVAALFGLAAAQSSALNATLSTTRLSSASSTPLTTTTATSSGPKSVITVATDGSGDCTAINAAVKSAQDSGIATVSVLPGTYSEAVTIQGQATVTIAGPAPTGVDDWSENKVTIAAPDTPFKIGTDKIKGVTVRNINIVNSAAVSAGTNAVVLNLRGGNVAFYGCSVISPGGTAVSASYGTAFFANSYIEGSNYLFYNYPTVYLYKSTIVPLSSSALIVYSKGGQPTGGSFANSTVVFDSSSIQQKSGYTNTNVWLAAPNGAGAVVIYKNTAIGSLVAPAGVHSSAATISSFFGEFATTGAGSYSKNAAARASYDVPLSVEQVSQFTIDKVFGRAFYPYASSSLTWLDQDVVASVKASDDALLASASSAVSIASSTASSSASLSASSAASLSISVSSSLLSNATATASITSSATPAASACSITAASPTLVVSKTPGPCEFANLTSAVGALPNDGNPYTIEIGAGTYVEQFSITRKGKVTLRGFTDFTNDYTQNKVRIEFSRGELTNAGKNEQTPVIYSKPSGNSGMALYNIDFVNTYPQTTNTAALAADFYGADIAAYGCSFVGFQDTLLANKGTQVFSNCYVEGSVDFIWGFSTAYFHQCMIVSNTPGAYIAAHSRATADAPGGYVFESSVITYSSTYGNKFGLSYLGRPYSQFSVAVYLNSYIDKHISAAGWAVWQTSNPQTSGVTFGEYNNTGPGSWTDTTQRASFATKLTAAQAAKYELAAWIGSTAWLDMDAYNAIPSYSLTGPTATSPSPSPSPSANGTVTGPTTTATINAHPDSGSIPPLGAVVVSKDGSNNAAYTNITAALASLPQDKTNQTIFIYPGTYVEQIPSVNRPGAVRIIGYTSGNPGQAYKDNQVTISFARGLSVSPLPVGHSNAETAVFATASSRISMYNINMINTDNLDGSEPSYVTLAGSIYGNDIAFYACSFDGWQDTLLNGATAGYQYYESCYIGGAIDFIWGYSKAYFKGCTIGAKRKSSAITAHSRKSSADIGGYIFDQCLFTAAPNAPEDLTNKVYLGRPYSAYALVVVKNSYIDATIIPAGWKIWSATDPRTDHITFAEFNNSGPSNWEKNAAARESFGYATLLTSDIYSLSSVMDSTEWIDMTYFNSIVTPQPSVPVVIPPGPITANGTSVFNGTTPPAGALIVSKTPIDGVVTYDTVQGALNAAPTTSKTNATIFIYPGVYEEQLIITKSGHTIFRGYSDATDDYSKNQVTIQFSRGADTQSETGSNTDSATVYTKGNYFHGFNINFRNNNGTQQNIASLGFAVQSSKFAALYGCQIYGNQDTLSVSGNLFTFKTYIEGNVDFIYGSGSAYFLDSTIASNEDGISITAHKRTTNTTAAGFVFDQSRIVPAAGSGSFSSVSLGRPWNSFSRVAYVACYLDAMISPAGWSPWSKSNPQTDSVTYGEYHNTGPGSAICKRASFSQQLSDTTVAQFQLAAFFPSIAFIDFRYIDTQPFTVGMGSPQVCSTASSSLISSSTVSSSASLSTISLTSSNTLPVVTAYTTTTVTAQLTVSTVVTASEATSTTVVKSTQTISISAVDVLKTSTLKVTATTSIVSPDVTSTSTSVVTEDVGLTLTPEPVIKTSVVKGTVTEAGVTTKGATTSTVKGTTTVTVLYTSSPKPKSVTVSQGSTVFITSSKTQKAASTTIKTTISIEPSTTKTTTVEPKTSVTVRSTSIKTTTKKSTTSLSCIPTGSSQSLVRRGAVIPRAVASTTTITISTTVSSYVATATATQAGSTVLATVSSIATKTTSLKASTSTITVTSVVKTSTVAQAGSTYYTTILSTKKEGKTTTLKASTSTLYSTSLVTKTVLSTVTEPAVTISSLKTASKTSTIIAAQETVYVTKSSDVTSKTTITLPVSTSTKFETITLGGGVKTETVSGSPKTKTVVVKSTATIPGLRYYTILGPHLES</sequence>
<gene>
    <name evidence="9" type="ORF">ACET3X_003195</name>
</gene>
<evidence type="ECO:0000313" key="10">
    <source>
        <dbReference type="Proteomes" id="UP001578633"/>
    </source>
</evidence>
<keyword evidence="5" id="KW-0063">Aspartyl esterase</keyword>
<dbReference type="Pfam" id="PF01095">
    <property type="entry name" value="Pectinesterase"/>
    <property type="match status" value="4"/>
</dbReference>
<dbReference type="EC" id="3.1.1.11" evidence="3"/>
<evidence type="ECO:0000256" key="5">
    <source>
        <dbReference type="ARBA" id="ARBA00023085"/>
    </source>
</evidence>
<dbReference type="InterPro" id="IPR000070">
    <property type="entry name" value="Pectinesterase_cat"/>
</dbReference>
<evidence type="ECO:0000256" key="7">
    <source>
        <dbReference type="SAM" id="SignalP"/>
    </source>
</evidence>
<evidence type="ECO:0000256" key="3">
    <source>
        <dbReference type="ARBA" id="ARBA00013229"/>
    </source>
</evidence>
<dbReference type="InterPro" id="IPR012334">
    <property type="entry name" value="Pectin_lyas_fold"/>
</dbReference>
<dbReference type="PANTHER" id="PTHR31321:SF58">
    <property type="entry name" value="METHYLESTERASE, PUTATIVE-RELATED"/>
    <property type="match status" value="1"/>
</dbReference>
<evidence type="ECO:0000259" key="8">
    <source>
        <dbReference type="Pfam" id="PF01095"/>
    </source>
</evidence>
<reference evidence="9 10" key="1">
    <citation type="submission" date="2024-09" db="EMBL/GenBank/DDBJ databases">
        <title>T2T genomes of carrot and Alternaria dauci and their utility for understanding host-pathogen interaction during carrot leaf blight disease.</title>
        <authorList>
            <person name="Liu W."/>
            <person name="Xu S."/>
            <person name="Ou C."/>
            <person name="Liu X."/>
            <person name="Zhuang F."/>
            <person name="Deng X.W."/>
        </authorList>
    </citation>
    <scope>NUCLEOTIDE SEQUENCE [LARGE SCALE GENOMIC DNA]</scope>
    <source>
        <strain evidence="9 10">A2016</strain>
    </source>
</reference>
<comment type="pathway">
    <text evidence="1">Glycan metabolism; pectin degradation; 2-dehydro-3-deoxy-D-gluconate from pectin: step 1/5.</text>
</comment>
<dbReference type="InterPro" id="IPR011050">
    <property type="entry name" value="Pectin_lyase_fold/virulence"/>
</dbReference>